<dbReference type="AlphaFoldDB" id="A0A5J4Q7M8"/>
<keyword evidence="1" id="KW-0472">Membrane</keyword>
<accession>A0A5J4Q7M8</accession>
<feature type="transmembrane region" description="Helical" evidence="1">
    <location>
        <begin position="12"/>
        <end position="30"/>
    </location>
</feature>
<evidence type="ECO:0000313" key="2">
    <source>
        <dbReference type="EMBL" id="KAA6317502.1"/>
    </source>
</evidence>
<gene>
    <name evidence="2" type="ORF">EZS27_032353</name>
</gene>
<dbReference type="EMBL" id="SNRY01004502">
    <property type="protein sequence ID" value="KAA6317502.1"/>
    <property type="molecule type" value="Genomic_DNA"/>
</dbReference>
<name>A0A5J4Q7M8_9ZZZZ</name>
<protein>
    <submittedName>
        <fullName evidence="2">Uncharacterized protein</fullName>
    </submittedName>
</protein>
<comment type="caution">
    <text evidence="2">The sequence shown here is derived from an EMBL/GenBank/DDBJ whole genome shotgun (WGS) entry which is preliminary data.</text>
</comment>
<keyword evidence="1" id="KW-0812">Transmembrane</keyword>
<reference evidence="2" key="1">
    <citation type="submission" date="2019-03" db="EMBL/GenBank/DDBJ databases">
        <title>Single cell metagenomics reveals metabolic interactions within the superorganism composed of flagellate Streblomastix strix and complex community of Bacteroidetes bacteria on its surface.</title>
        <authorList>
            <person name="Treitli S.C."/>
            <person name="Kolisko M."/>
            <person name="Husnik F."/>
            <person name="Keeling P."/>
            <person name="Hampl V."/>
        </authorList>
    </citation>
    <scope>NUCLEOTIDE SEQUENCE</scope>
    <source>
        <strain evidence="2">STM</strain>
    </source>
</reference>
<organism evidence="2">
    <name type="scientific">termite gut metagenome</name>
    <dbReference type="NCBI Taxonomy" id="433724"/>
    <lineage>
        <taxon>unclassified sequences</taxon>
        <taxon>metagenomes</taxon>
        <taxon>organismal metagenomes</taxon>
    </lineage>
</organism>
<keyword evidence="1" id="KW-1133">Transmembrane helix</keyword>
<sequence length="138" mass="16606">MKVKQLNINKILLFYLILFIIFIIYIYLLYIQSNGIADYFGRLTEPVITYDLIRQQFGDEADAIIWEYLDRVYGANSDTEFKFKPHFNTEKKIAEYVRNKWYIKADTPAHVLKSLDTYLKKFWILTNSVCLYKYDMNK</sequence>
<evidence type="ECO:0000256" key="1">
    <source>
        <dbReference type="SAM" id="Phobius"/>
    </source>
</evidence>
<proteinExistence type="predicted"/>